<comment type="caution">
    <text evidence="1">The sequence shown here is derived from an EMBL/GenBank/DDBJ whole genome shotgun (WGS) entry which is preliminary data.</text>
</comment>
<evidence type="ECO:0000313" key="1">
    <source>
        <dbReference type="EMBL" id="GHA15029.1"/>
    </source>
</evidence>
<proteinExistence type="predicted"/>
<protein>
    <submittedName>
        <fullName evidence="1">Uncharacterized protein</fullName>
    </submittedName>
</protein>
<sequence>MRQDTNYQGEVQMDVGSVLGGIGRVAAGVGRFLWEVVTAPTTGTEDDARYEIGRLADKIEDEVPEELRDRAWGLVLKALYEVPREIEELVEEHRGFDGEEAEEPPGKQ</sequence>
<dbReference type="EMBL" id="BMVN01000005">
    <property type="protein sequence ID" value="GHA15029.1"/>
    <property type="molecule type" value="Genomic_DNA"/>
</dbReference>
<name>A0ABQ3CL42_9ACTN</name>
<accession>A0ABQ3CL42</accession>
<reference evidence="2" key="1">
    <citation type="journal article" date="2019" name="Int. J. Syst. Evol. Microbiol.">
        <title>The Global Catalogue of Microorganisms (GCM) 10K type strain sequencing project: providing services to taxonomists for standard genome sequencing and annotation.</title>
        <authorList>
            <consortium name="The Broad Institute Genomics Platform"/>
            <consortium name="The Broad Institute Genome Sequencing Center for Infectious Disease"/>
            <person name="Wu L."/>
            <person name="Ma J."/>
        </authorList>
    </citation>
    <scope>NUCLEOTIDE SEQUENCE [LARGE SCALE GENOMIC DNA]</scope>
    <source>
        <strain evidence="2">JCM 4733</strain>
    </source>
</reference>
<evidence type="ECO:0000313" key="2">
    <source>
        <dbReference type="Proteomes" id="UP000653644"/>
    </source>
</evidence>
<gene>
    <name evidence="1" type="ORF">GCM10010345_19580</name>
</gene>
<dbReference type="Proteomes" id="UP000653644">
    <property type="component" value="Unassembled WGS sequence"/>
</dbReference>
<keyword evidence="2" id="KW-1185">Reference proteome</keyword>
<organism evidence="1 2">
    <name type="scientific">Streptomyces canarius</name>
    <dbReference type="NCBI Taxonomy" id="285453"/>
    <lineage>
        <taxon>Bacteria</taxon>
        <taxon>Bacillati</taxon>
        <taxon>Actinomycetota</taxon>
        <taxon>Actinomycetes</taxon>
        <taxon>Kitasatosporales</taxon>
        <taxon>Streptomycetaceae</taxon>
        <taxon>Streptomyces</taxon>
    </lineage>
</organism>